<dbReference type="Proteomes" id="UP001151760">
    <property type="component" value="Unassembled WGS sequence"/>
</dbReference>
<evidence type="ECO:0000313" key="9">
    <source>
        <dbReference type="Proteomes" id="UP001151760"/>
    </source>
</evidence>
<comment type="caution">
    <text evidence="8">The sequence shown here is derived from an EMBL/GenBank/DDBJ whole genome shotgun (WGS) entry which is preliminary data.</text>
</comment>
<sequence length="168" mass="19384">MQKGFPIFLAHVTAKEVEDKSKKKRLEDVPINGLGAVLSIEEKVISYASRQLKIHEKNYTTHDLELGVVVLALKIWRHYLKEQEPPLEFEALVMTISLTSQKQILRCKMTARENQGELLDRMKMLEECWLKTLKIQRRLGRKSWNPVRMEPYASMAGVGYLVMAICGL</sequence>
<keyword evidence="4" id="KW-0255">Endonuclease</keyword>
<dbReference type="SUPFAM" id="SSF56672">
    <property type="entry name" value="DNA/RNA polymerases"/>
    <property type="match status" value="1"/>
</dbReference>
<keyword evidence="6 8" id="KW-0695">RNA-directed DNA polymerase</keyword>
<keyword evidence="2" id="KW-0548">Nucleotidyltransferase</keyword>
<accession>A0ABQ5AJZ6</accession>
<evidence type="ECO:0000256" key="6">
    <source>
        <dbReference type="ARBA" id="ARBA00022918"/>
    </source>
</evidence>
<dbReference type="GO" id="GO:0003964">
    <property type="term" value="F:RNA-directed DNA polymerase activity"/>
    <property type="evidence" value="ECO:0007669"/>
    <property type="project" value="UniProtKB-KW"/>
</dbReference>
<reference evidence="8" key="1">
    <citation type="journal article" date="2022" name="Int. J. Mol. Sci.">
        <title>Draft Genome of Tanacetum Coccineum: Genomic Comparison of Closely Related Tanacetum-Family Plants.</title>
        <authorList>
            <person name="Yamashiro T."/>
            <person name="Shiraishi A."/>
            <person name="Nakayama K."/>
            <person name="Satake H."/>
        </authorList>
    </citation>
    <scope>NUCLEOTIDE SEQUENCE</scope>
</reference>
<keyword evidence="9" id="KW-1185">Reference proteome</keyword>
<dbReference type="PANTHER" id="PTHR34072">
    <property type="entry name" value="ENZYMATIC POLYPROTEIN-RELATED"/>
    <property type="match status" value="1"/>
</dbReference>
<proteinExistence type="predicted"/>
<reference evidence="8" key="2">
    <citation type="submission" date="2022-01" db="EMBL/GenBank/DDBJ databases">
        <authorList>
            <person name="Yamashiro T."/>
            <person name="Shiraishi A."/>
            <person name="Satake H."/>
            <person name="Nakayama K."/>
        </authorList>
    </citation>
    <scope>NUCLEOTIDE SEQUENCE</scope>
</reference>
<dbReference type="PANTHER" id="PTHR34072:SF52">
    <property type="entry name" value="RIBONUCLEASE H"/>
    <property type="match status" value="1"/>
</dbReference>
<protein>
    <submittedName>
        <fullName evidence="8">Reverse transcriptase domain-containing protein</fullName>
    </submittedName>
</protein>
<dbReference type="EMBL" id="BQNB010012275">
    <property type="protein sequence ID" value="GJT01488.1"/>
    <property type="molecule type" value="Genomic_DNA"/>
</dbReference>
<keyword evidence="3" id="KW-0540">Nuclease</keyword>
<dbReference type="Pfam" id="PF17917">
    <property type="entry name" value="RT_RNaseH"/>
    <property type="match status" value="1"/>
</dbReference>
<gene>
    <name evidence="8" type="ORF">Tco_0822657</name>
</gene>
<evidence type="ECO:0000256" key="2">
    <source>
        <dbReference type="ARBA" id="ARBA00022695"/>
    </source>
</evidence>
<dbReference type="InterPro" id="IPR043502">
    <property type="entry name" value="DNA/RNA_pol_sf"/>
</dbReference>
<name>A0ABQ5AJZ6_9ASTR</name>
<feature type="domain" description="Reverse transcriptase RNase H-like" evidence="7">
    <location>
        <begin position="32"/>
        <end position="84"/>
    </location>
</feature>
<evidence type="ECO:0000256" key="5">
    <source>
        <dbReference type="ARBA" id="ARBA00022801"/>
    </source>
</evidence>
<evidence type="ECO:0000313" key="8">
    <source>
        <dbReference type="EMBL" id="GJT01488.1"/>
    </source>
</evidence>
<organism evidence="8 9">
    <name type="scientific">Tanacetum coccineum</name>
    <dbReference type="NCBI Taxonomy" id="301880"/>
    <lineage>
        <taxon>Eukaryota</taxon>
        <taxon>Viridiplantae</taxon>
        <taxon>Streptophyta</taxon>
        <taxon>Embryophyta</taxon>
        <taxon>Tracheophyta</taxon>
        <taxon>Spermatophyta</taxon>
        <taxon>Magnoliopsida</taxon>
        <taxon>eudicotyledons</taxon>
        <taxon>Gunneridae</taxon>
        <taxon>Pentapetalae</taxon>
        <taxon>asterids</taxon>
        <taxon>campanulids</taxon>
        <taxon>Asterales</taxon>
        <taxon>Asteraceae</taxon>
        <taxon>Asteroideae</taxon>
        <taxon>Anthemideae</taxon>
        <taxon>Anthemidinae</taxon>
        <taxon>Tanacetum</taxon>
    </lineage>
</organism>
<evidence type="ECO:0000256" key="3">
    <source>
        <dbReference type="ARBA" id="ARBA00022722"/>
    </source>
</evidence>
<evidence type="ECO:0000256" key="1">
    <source>
        <dbReference type="ARBA" id="ARBA00022679"/>
    </source>
</evidence>
<keyword evidence="1" id="KW-0808">Transferase</keyword>
<evidence type="ECO:0000259" key="7">
    <source>
        <dbReference type="Pfam" id="PF17917"/>
    </source>
</evidence>
<dbReference type="InterPro" id="IPR041373">
    <property type="entry name" value="RT_RNaseH"/>
</dbReference>
<keyword evidence="5" id="KW-0378">Hydrolase</keyword>
<evidence type="ECO:0000256" key="4">
    <source>
        <dbReference type="ARBA" id="ARBA00022759"/>
    </source>
</evidence>